<feature type="domain" description="Cyclin-dependent kinase inhibitor" evidence="7">
    <location>
        <begin position="30"/>
        <end position="77"/>
    </location>
</feature>
<feature type="compositionally biased region" description="Polar residues" evidence="6">
    <location>
        <begin position="164"/>
        <end position="177"/>
    </location>
</feature>
<dbReference type="PANTHER" id="PTHR10265:SF44">
    <property type="entry name" value="CYCLIN-DEPENDENT KINASE INHIBITOR 1C"/>
    <property type="match status" value="1"/>
</dbReference>
<keyword evidence="4" id="KW-0539">Nucleus</keyword>
<keyword evidence="5" id="KW-0131">Cell cycle</keyword>
<comment type="subcellular location">
    <subcellularLocation>
        <location evidence="1">Nucleus</location>
    </subcellularLocation>
</comment>
<evidence type="ECO:0000313" key="9">
    <source>
        <dbReference type="Proteomes" id="UP000327468"/>
    </source>
</evidence>
<dbReference type="PANTHER" id="PTHR10265">
    <property type="entry name" value="CYCLIN-DEPENDENT KINASE INHIBITOR 1"/>
    <property type="match status" value="1"/>
</dbReference>
<evidence type="ECO:0000256" key="2">
    <source>
        <dbReference type="ARBA" id="ARBA00006726"/>
    </source>
</evidence>
<dbReference type="Gene3D" id="4.10.365.10">
    <property type="entry name" value="p27"/>
    <property type="match status" value="1"/>
</dbReference>
<dbReference type="GO" id="GO:0045930">
    <property type="term" value="P:negative regulation of mitotic cell cycle"/>
    <property type="evidence" value="ECO:0007669"/>
    <property type="project" value="TreeGrafter"/>
</dbReference>
<evidence type="ECO:0000256" key="6">
    <source>
        <dbReference type="SAM" id="MobiDB-lite"/>
    </source>
</evidence>
<feature type="region of interest" description="Disordered" evidence="6">
    <location>
        <begin position="98"/>
        <end position="184"/>
    </location>
</feature>
<keyword evidence="9" id="KW-1185">Reference proteome</keyword>
<evidence type="ECO:0000313" key="8">
    <source>
        <dbReference type="EMBL" id="KAB5565942.1"/>
    </source>
</evidence>
<organism evidence="8 9">
    <name type="scientific">Pangasianodon hypophthalmus</name>
    <name type="common">Striped catfish</name>
    <name type="synonym">Helicophagus hypophthalmus</name>
    <dbReference type="NCBI Taxonomy" id="310915"/>
    <lineage>
        <taxon>Eukaryota</taxon>
        <taxon>Metazoa</taxon>
        <taxon>Chordata</taxon>
        <taxon>Craniata</taxon>
        <taxon>Vertebrata</taxon>
        <taxon>Euteleostomi</taxon>
        <taxon>Actinopterygii</taxon>
        <taxon>Neopterygii</taxon>
        <taxon>Teleostei</taxon>
        <taxon>Ostariophysi</taxon>
        <taxon>Siluriformes</taxon>
        <taxon>Pangasiidae</taxon>
        <taxon>Pangasianodon</taxon>
    </lineage>
</organism>
<dbReference type="Proteomes" id="UP000327468">
    <property type="component" value="Chromosome 9"/>
</dbReference>
<dbReference type="Pfam" id="PF02234">
    <property type="entry name" value="CDI"/>
    <property type="match status" value="1"/>
</dbReference>
<evidence type="ECO:0000256" key="5">
    <source>
        <dbReference type="ARBA" id="ARBA00023306"/>
    </source>
</evidence>
<name>A0A5N5NF90_PANHP</name>
<dbReference type="InterPro" id="IPR044898">
    <property type="entry name" value="CDI_dom_sf"/>
</dbReference>
<evidence type="ECO:0000256" key="1">
    <source>
        <dbReference type="ARBA" id="ARBA00004123"/>
    </source>
</evidence>
<dbReference type="AlphaFoldDB" id="A0A5N5NF90"/>
<dbReference type="GO" id="GO:0004861">
    <property type="term" value="F:cyclin-dependent protein serine/threonine kinase inhibitor activity"/>
    <property type="evidence" value="ECO:0007669"/>
    <property type="project" value="InterPro"/>
</dbReference>
<protein>
    <recommendedName>
        <fullName evidence="7">Cyclin-dependent kinase inhibitor domain-containing protein</fullName>
    </recommendedName>
</protein>
<keyword evidence="3" id="KW-0649">Protein kinase inhibitor</keyword>
<sequence length="184" mass="20608">MTSVQLSVCGLGAARERVPQHARRRSACRSLFGAVDHDELNRDMEARLRELSERDQKRWNFDFAAGTPLLGEYEWEAAAAEATPAFYQETVQAGKKRAAAAAATVTPRTETPHRESASAGQPSCTRARRAKRRKTSARAAPARARIPDFYVKRRKQGEIKLPESESQIPFSSLSSEQTPRKRLR</sequence>
<evidence type="ECO:0000256" key="4">
    <source>
        <dbReference type="ARBA" id="ARBA00023242"/>
    </source>
</evidence>
<comment type="caution">
    <text evidence="8">The sequence shown here is derived from an EMBL/GenBank/DDBJ whole genome shotgun (WGS) entry which is preliminary data.</text>
</comment>
<dbReference type="EMBL" id="VFJC01000010">
    <property type="protein sequence ID" value="KAB5565942.1"/>
    <property type="molecule type" value="Genomic_DNA"/>
</dbReference>
<evidence type="ECO:0000256" key="3">
    <source>
        <dbReference type="ARBA" id="ARBA00023013"/>
    </source>
</evidence>
<proteinExistence type="inferred from homology"/>
<dbReference type="GO" id="GO:0005634">
    <property type="term" value="C:nucleus"/>
    <property type="evidence" value="ECO:0007669"/>
    <property type="project" value="UniProtKB-SubCell"/>
</dbReference>
<reference evidence="8 9" key="1">
    <citation type="submission" date="2019-06" db="EMBL/GenBank/DDBJ databases">
        <title>A chromosome-scale genome assembly of the striped catfish, Pangasianodon hypophthalmus.</title>
        <authorList>
            <person name="Wen M."/>
            <person name="Zahm M."/>
            <person name="Roques C."/>
            <person name="Cabau C."/>
            <person name="Klopp C."/>
            <person name="Donnadieu C."/>
            <person name="Jouanno E."/>
            <person name="Avarre J.-C."/>
            <person name="Campet M."/>
            <person name="Ha T.T.T."/>
            <person name="Dugue R."/>
            <person name="Lampietro C."/>
            <person name="Louis A."/>
            <person name="Herpin A."/>
            <person name="Echchiki A."/>
            <person name="Berthelot C."/>
            <person name="Parey E."/>
            <person name="Roest-Crollius H."/>
            <person name="Braasch I."/>
            <person name="Postlethwait J."/>
            <person name="Bobe J."/>
            <person name="Montfort J."/>
            <person name="Bouchez O."/>
            <person name="Begum T."/>
            <person name="Schartl M."/>
            <person name="Guiguen Y."/>
        </authorList>
    </citation>
    <scope>NUCLEOTIDE SEQUENCE [LARGE SCALE GENOMIC DNA]</scope>
    <source>
        <strain evidence="8 9">Indonesia</strain>
        <tissue evidence="8">Blood</tissue>
    </source>
</reference>
<dbReference type="InterPro" id="IPR003175">
    <property type="entry name" value="CDI_dom"/>
</dbReference>
<feature type="compositionally biased region" description="Basic residues" evidence="6">
    <location>
        <begin position="126"/>
        <end position="136"/>
    </location>
</feature>
<evidence type="ECO:0000259" key="7">
    <source>
        <dbReference type="Pfam" id="PF02234"/>
    </source>
</evidence>
<comment type="similarity">
    <text evidence="2">Belongs to the CDI family.</text>
</comment>
<accession>A0A5N5NF90</accession>
<gene>
    <name evidence="8" type="ORF">PHYPO_G00247330</name>
</gene>